<dbReference type="EMBL" id="JACASE010000007">
    <property type="protein sequence ID" value="KAF6447569.1"/>
    <property type="molecule type" value="Genomic_DNA"/>
</dbReference>
<dbReference type="Proteomes" id="UP000593571">
    <property type="component" value="Unassembled WGS sequence"/>
</dbReference>
<comment type="caution">
    <text evidence="1">The sequence shown here is derived from an EMBL/GenBank/DDBJ whole genome shotgun (WGS) entry which is preliminary data.</text>
</comment>
<keyword evidence="2" id="KW-1185">Reference proteome</keyword>
<sequence>MEKTNYPTGTSPPGPAAHHVLATCCPPLTMCLTPTMHPMPAAHHVPTAYHTSAQTGCPVRTAPWCPPLLFLHYLPVPECHVIASCCVPVLPDPMQKTLNQILYQISHHAVSLKYACFLLLLSAPLP</sequence>
<name>A0A7J8FJF6_ROUAE</name>
<evidence type="ECO:0000313" key="1">
    <source>
        <dbReference type="EMBL" id="KAF6447569.1"/>
    </source>
</evidence>
<gene>
    <name evidence="1" type="ORF">HJG63_011996</name>
</gene>
<proteinExistence type="predicted"/>
<dbReference type="AlphaFoldDB" id="A0A7J8FJF6"/>
<protein>
    <submittedName>
        <fullName evidence="1">Uncharacterized protein</fullName>
    </submittedName>
</protein>
<accession>A0A7J8FJF6</accession>
<evidence type="ECO:0000313" key="2">
    <source>
        <dbReference type="Proteomes" id="UP000593571"/>
    </source>
</evidence>
<organism evidence="1 2">
    <name type="scientific">Rousettus aegyptiacus</name>
    <name type="common">Egyptian fruit bat</name>
    <name type="synonym">Pteropus aegyptiacus</name>
    <dbReference type="NCBI Taxonomy" id="9407"/>
    <lineage>
        <taxon>Eukaryota</taxon>
        <taxon>Metazoa</taxon>
        <taxon>Chordata</taxon>
        <taxon>Craniata</taxon>
        <taxon>Vertebrata</taxon>
        <taxon>Euteleostomi</taxon>
        <taxon>Mammalia</taxon>
        <taxon>Eutheria</taxon>
        <taxon>Laurasiatheria</taxon>
        <taxon>Chiroptera</taxon>
        <taxon>Yinpterochiroptera</taxon>
        <taxon>Pteropodoidea</taxon>
        <taxon>Pteropodidae</taxon>
        <taxon>Rousettinae</taxon>
        <taxon>Rousettus</taxon>
    </lineage>
</organism>
<reference evidence="1 2" key="1">
    <citation type="journal article" date="2020" name="Nature">
        <title>Six reference-quality genomes reveal evolution of bat adaptations.</title>
        <authorList>
            <person name="Jebb D."/>
            <person name="Huang Z."/>
            <person name="Pippel M."/>
            <person name="Hughes G.M."/>
            <person name="Lavrichenko K."/>
            <person name="Devanna P."/>
            <person name="Winkler S."/>
            <person name="Jermiin L.S."/>
            <person name="Skirmuntt E.C."/>
            <person name="Katzourakis A."/>
            <person name="Burkitt-Gray L."/>
            <person name="Ray D.A."/>
            <person name="Sullivan K.A.M."/>
            <person name="Roscito J.G."/>
            <person name="Kirilenko B.M."/>
            <person name="Davalos L.M."/>
            <person name="Corthals A.P."/>
            <person name="Power M.L."/>
            <person name="Jones G."/>
            <person name="Ransome R.D."/>
            <person name="Dechmann D.K.N."/>
            <person name="Locatelli A.G."/>
            <person name="Puechmaille S.J."/>
            <person name="Fedrigo O."/>
            <person name="Jarvis E.D."/>
            <person name="Hiller M."/>
            <person name="Vernes S.C."/>
            <person name="Myers E.W."/>
            <person name="Teeling E.C."/>
        </authorList>
    </citation>
    <scope>NUCLEOTIDE SEQUENCE [LARGE SCALE GENOMIC DNA]</scope>
    <source>
        <strain evidence="1">MRouAeg1</strain>
        <tissue evidence="1">Muscle</tissue>
    </source>
</reference>